<dbReference type="PANTHER" id="PTHR43394">
    <property type="entry name" value="ATP-DEPENDENT PERMEASE MDL1, MITOCHONDRIAL"/>
    <property type="match status" value="1"/>
</dbReference>
<evidence type="ECO:0000256" key="1">
    <source>
        <dbReference type="ARBA" id="ARBA00022448"/>
    </source>
</evidence>
<evidence type="ECO:0000313" key="3">
    <source>
        <dbReference type="EMBL" id="KAL3523821.1"/>
    </source>
</evidence>
<reference evidence="3 4" key="1">
    <citation type="submission" date="2024-11" db="EMBL/GenBank/DDBJ databases">
        <title>A near-complete genome assembly of Cinchona calisaya.</title>
        <authorList>
            <person name="Lian D.C."/>
            <person name="Zhao X.W."/>
            <person name="Wei L."/>
        </authorList>
    </citation>
    <scope>NUCLEOTIDE SEQUENCE [LARGE SCALE GENOMIC DNA]</scope>
    <source>
        <tissue evidence="3">Nenye</tissue>
    </source>
</reference>
<gene>
    <name evidence="3" type="ORF">ACH5RR_016655</name>
</gene>
<keyword evidence="2" id="KW-0677">Repeat</keyword>
<protein>
    <submittedName>
        <fullName evidence="3">Uncharacterized protein</fullName>
    </submittedName>
</protein>
<keyword evidence="4" id="KW-1185">Reference proteome</keyword>
<proteinExistence type="predicted"/>
<name>A0ABD2ZWK3_9GENT</name>
<dbReference type="Proteomes" id="UP001630127">
    <property type="component" value="Unassembled WGS sequence"/>
</dbReference>
<dbReference type="AlphaFoldDB" id="A0ABD2ZWK3"/>
<organism evidence="3 4">
    <name type="scientific">Cinchona calisaya</name>
    <dbReference type="NCBI Taxonomy" id="153742"/>
    <lineage>
        <taxon>Eukaryota</taxon>
        <taxon>Viridiplantae</taxon>
        <taxon>Streptophyta</taxon>
        <taxon>Embryophyta</taxon>
        <taxon>Tracheophyta</taxon>
        <taxon>Spermatophyta</taxon>
        <taxon>Magnoliopsida</taxon>
        <taxon>eudicotyledons</taxon>
        <taxon>Gunneridae</taxon>
        <taxon>Pentapetalae</taxon>
        <taxon>asterids</taxon>
        <taxon>lamiids</taxon>
        <taxon>Gentianales</taxon>
        <taxon>Rubiaceae</taxon>
        <taxon>Cinchonoideae</taxon>
        <taxon>Cinchoneae</taxon>
        <taxon>Cinchona</taxon>
    </lineage>
</organism>
<dbReference type="SUPFAM" id="SSF52540">
    <property type="entry name" value="P-loop containing nucleoside triphosphate hydrolases"/>
    <property type="match status" value="1"/>
</dbReference>
<comment type="caution">
    <text evidence="3">The sequence shown here is derived from an EMBL/GenBank/DDBJ whole genome shotgun (WGS) entry which is preliminary data.</text>
</comment>
<evidence type="ECO:0000313" key="4">
    <source>
        <dbReference type="Proteomes" id="UP001630127"/>
    </source>
</evidence>
<accession>A0ABD2ZWK3</accession>
<dbReference type="InterPro" id="IPR039421">
    <property type="entry name" value="Type_1_exporter"/>
</dbReference>
<dbReference type="InterPro" id="IPR027417">
    <property type="entry name" value="P-loop_NTPase"/>
</dbReference>
<keyword evidence="1" id="KW-0813">Transport</keyword>
<sequence length="100" mass="11958">MVEEPIIFSTTIIENIIYARHDSCEAEMIEAARTANAHHFISSLPHGYDTHVWNERCRSDQGKDKELQLLGLYKRIHQYCYWTRQARSLNLSRAEWCWRF</sequence>
<evidence type="ECO:0000256" key="2">
    <source>
        <dbReference type="ARBA" id="ARBA00022737"/>
    </source>
</evidence>
<dbReference type="PANTHER" id="PTHR43394:SF11">
    <property type="entry name" value="ATP-BINDING CASSETTE TRANSPORTER"/>
    <property type="match status" value="1"/>
</dbReference>
<dbReference type="Gene3D" id="3.40.50.300">
    <property type="entry name" value="P-loop containing nucleotide triphosphate hydrolases"/>
    <property type="match status" value="1"/>
</dbReference>
<dbReference type="EMBL" id="JBJUIK010000007">
    <property type="protein sequence ID" value="KAL3523821.1"/>
    <property type="molecule type" value="Genomic_DNA"/>
</dbReference>